<dbReference type="InterPro" id="IPR023606">
    <property type="entry name" value="CoA-Trfase_III_dom_1_sf"/>
</dbReference>
<dbReference type="RefSeq" id="WP_348389587.1">
    <property type="nucleotide sequence ID" value="NZ_CP134145.1"/>
</dbReference>
<dbReference type="Proteomes" id="UP001258994">
    <property type="component" value="Chromosome"/>
</dbReference>
<dbReference type="PANTHER" id="PTHR48228:SF5">
    <property type="entry name" value="ALPHA-METHYLACYL-COA RACEMASE"/>
    <property type="match status" value="1"/>
</dbReference>
<proteinExistence type="predicted"/>
<protein>
    <submittedName>
        <fullName evidence="1">CaiB/BaiF CoA-transferase family protein</fullName>
    </submittedName>
</protein>
<dbReference type="Pfam" id="PF02515">
    <property type="entry name" value="CoA_transf_3"/>
    <property type="match status" value="1"/>
</dbReference>
<dbReference type="SUPFAM" id="SSF89796">
    <property type="entry name" value="CoA-transferase family III (CaiB/BaiF)"/>
    <property type="match status" value="1"/>
</dbReference>
<dbReference type="InterPro" id="IPR044855">
    <property type="entry name" value="CoA-Trfase_III_dom3_sf"/>
</dbReference>
<sequence length="392" mass="42730">MPLKSLKVLDFSTLLPGPFATMMLADMGAEVLRIEAPNRQDLTRILPPLDEQGVSYIHQTLNRSKRSLGLNLKKPDAVELVKKLVAEYDIVIEQFRPGVMQRFGLDYQTLKPINPKLIYCSITGYGQTGPYKHRGGHDINYLAIAGVASYTGTKETGPIPVGFQIADVAGGSMHAVNGILAAVIERQISGEGQYIDISMTDAAFALNAMSGAGALGSGIAPGLEQETLNGASFYNHYETNDGRHFSVGSIEPAFMQQLCQTIGREDLIKNGFDYSAESQAPLIAALKVAFKQHDFDYWQDVFVKLDACVEPTLTVVEAAEHPQMQARNMVVEVSTEDNNKIKQIASPIKFSRNQPNYTSAGCSVGHHNQEVLAEMGFSSEEIETMQVNGVLG</sequence>
<name>A0ABY9TNU0_9GAMM</name>
<dbReference type="InterPro" id="IPR003673">
    <property type="entry name" value="CoA-Trfase_fam_III"/>
</dbReference>
<accession>A0ABY9TNU0</accession>
<reference evidence="2" key="1">
    <citation type="submission" date="2023-09" db="EMBL/GenBank/DDBJ databases">
        <authorList>
            <person name="Li S."/>
            <person name="Li X."/>
            <person name="Zhang C."/>
            <person name="Zhao Z."/>
        </authorList>
    </citation>
    <scope>NUCLEOTIDE SEQUENCE [LARGE SCALE GENOMIC DNA]</scope>
    <source>
        <strain evidence="2">SQ149</strain>
    </source>
</reference>
<dbReference type="Gene3D" id="3.40.50.10540">
    <property type="entry name" value="Crotonobetainyl-coa:carnitine coa-transferase, domain 1"/>
    <property type="match status" value="1"/>
</dbReference>
<organism evidence="1 2">
    <name type="scientific">Thalassotalea psychrophila</name>
    <dbReference type="NCBI Taxonomy" id="3065647"/>
    <lineage>
        <taxon>Bacteria</taxon>
        <taxon>Pseudomonadati</taxon>
        <taxon>Pseudomonadota</taxon>
        <taxon>Gammaproteobacteria</taxon>
        <taxon>Alteromonadales</taxon>
        <taxon>Colwelliaceae</taxon>
        <taxon>Thalassotalea</taxon>
    </lineage>
</organism>
<keyword evidence="2" id="KW-1185">Reference proteome</keyword>
<gene>
    <name evidence="1" type="ORF">RGQ13_09825</name>
</gene>
<dbReference type="Gene3D" id="3.30.1540.10">
    <property type="entry name" value="formyl-coa transferase, domain 3"/>
    <property type="match status" value="1"/>
</dbReference>
<dbReference type="InterPro" id="IPR050509">
    <property type="entry name" value="CoA-transferase_III"/>
</dbReference>
<dbReference type="PANTHER" id="PTHR48228">
    <property type="entry name" value="SUCCINYL-COA--D-CITRAMALATE COA-TRANSFERASE"/>
    <property type="match status" value="1"/>
</dbReference>
<dbReference type="EMBL" id="CP134145">
    <property type="protein sequence ID" value="WNC70447.1"/>
    <property type="molecule type" value="Genomic_DNA"/>
</dbReference>
<evidence type="ECO:0000313" key="2">
    <source>
        <dbReference type="Proteomes" id="UP001258994"/>
    </source>
</evidence>
<evidence type="ECO:0000313" key="1">
    <source>
        <dbReference type="EMBL" id="WNC70447.1"/>
    </source>
</evidence>